<name>A0ABZ3CZH9_9PROT</name>
<organism evidence="1 2">
    <name type="scientific">Nguyenibacter vanlangensis</name>
    <dbReference type="NCBI Taxonomy" id="1216886"/>
    <lineage>
        <taxon>Bacteria</taxon>
        <taxon>Pseudomonadati</taxon>
        <taxon>Pseudomonadota</taxon>
        <taxon>Alphaproteobacteria</taxon>
        <taxon>Acetobacterales</taxon>
        <taxon>Acetobacteraceae</taxon>
        <taxon>Nguyenibacter</taxon>
    </lineage>
</organism>
<accession>A0ABZ3CZH9</accession>
<sequence>MVAIFSLKVTNFRTRICEHADALVYRLWCERICQSGVGDEAFTKGESFEPVLAGDAAEVLPMLLRHIDELQAEGILTAIELNKISAAINAAIESLDENVVEKYLEIFNVFDDISDAILPARPSSVVISSDGNLVTYSIAEGAGETDFVRTVQRMTENAVIKGEALLPTERAAVLIAGNLLDGGYRLPIVPISWGMPGFRKHQSVMSVTDPGPGHLFDTVTDLAHMEGVIVHIEHLERGVAIPRAEVEPYRIPMPRIVPRICLQAARFAPVSTYVGRPLFEGTFDNSFLKTVHTFAAACSEFFGTGVTECKVAIEGMTYTQAVRFMRAMVANTRRAENQILSGAFCINVPIIDDRDANNPRTVSDPFEVGRLGIDIVIDGHFEKVTWDGTADSYPSKCVIDQIEFWQSATLVHEAHERGLLTYFSAGFRMHNLEKVVYTGVDGVGIGGAQILRFMDYTTGNHGPFKGENIRPILDLRNNAETSVRGKAARLLAKLDTLHFLDALDESQENFRHQFFEAVCSEDIDKIAVLLRNADTIGIGSAERRTIWRRSNFTSFGDAIAERRRITRPSIFFTSVRVPRNSGSDEFIGNDQRALQTCHRHAAGV</sequence>
<dbReference type="EMBL" id="CP152276">
    <property type="protein sequence ID" value="XAE40911.1"/>
    <property type="molecule type" value="Genomic_DNA"/>
</dbReference>
<dbReference type="RefSeq" id="WP_342626940.1">
    <property type="nucleotide sequence ID" value="NZ_CP152276.1"/>
</dbReference>
<dbReference type="Proteomes" id="UP001449795">
    <property type="component" value="Chromosome"/>
</dbReference>
<evidence type="ECO:0000313" key="1">
    <source>
        <dbReference type="EMBL" id="XAE40911.1"/>
    </source>
</evidence>
<proteinExistence type="predicted"/>
<evidence type="ECO:0000313" key="2">
    <source>
        <dbReference type="Proteomes" id="UP001449795"/>
    </source>
</evidence>
<reference evidence="1 2" key="1">
    <citation type="submission" date="2024-04" db="EMBL/GenBank/DDBJ databases">
        <title>Complete genome sequence of Nguyenibacter vanlangesis HBCM-1154, a strain capable of nitrogen fixation, IAA production, and phosphorus solubilization isolated from sugarcane soil.</title>
        <authorList>
            <person name="MY HANH P."/>
        </authorList>
    </citation>
    <scope>NUCLEOTIDE SEQUENCE [LARGE SCALE GENOMIC DNA]</scope>
    <source>
        <strain evidence="1 2">HBCM 1154</strain>
    </source>
</reference>
<gene>
    <name evidence="1" type="ORF">AAC691_11205</name>
</gene>
<protein>
    <submittedName>
        <fullName evidence="1">Uncharacterized protein</fullName>
    </submittedName>
</protein>
<keyword evidence="2" id="KW-1185">Reference proteome</keyword>